<feature type="region of interest" description="Disordered" evidence="1">
    <location>
        <begin position="141"/>
        <end position="161"/>
    </location>
</feature>
<comment type="caution">
    <text evidence="2">The sequence shown here is derived from an EMBL/GenBank/DDBJ whole genome shotgun (WGS) entry which is preliminary data.</text>
</comment>
<name>A0A443HH77_BYSSP</name>
<organism evidence="2 3">
    <name type="scientific">Byssochlamys spectabilis</name>
    <name type="common">Paecilomyces variotii</name>
    <dbReference type="NCBI Taxonomy" id="264951"/>
    <lineage>
        <taxon>Eukaryota</taxon>
        <taxon>Fungi</taxon>
        <taxon>Dikarya</taxon>
        <taxon>Ascomycota</taxon>
        <taxon>Pezizomycotina</taxon>
        <taxon>Eurotiomycetes</taxon>
        <taxon>Eurotiomycetidae</taxon>
        <taxon>Eurotiales</taxon>
        <taxon>Thermoascaceae</taxon>
        <taxon>Paecilomyces</taxon>
    </lineage>
</organism>
<dbReference type="Proteomes" id="UP000283841">
    <property type="component" value="Unassembled WGS sequence"/>
</dbReference>
<dbReference type="EMBL" id="RCNU01000026">
    <property type="protein sequence ID" value="RWQ91185.1"/>
    <property type="molecule type" value="Genomic_DNA"/>
</dbReference>
<dbReference type="GeneID" id="39598586"/>
<protein>
    <submittedName>
        <fullName evidence="2">Uncharacterized protein</fullName>
    </submittedName>
</protein>
<keyword evidence="3" id="KW-1185">Reference proteome</keyword>
<accession>A0A443HH77</accession>
<dbReference type="VEuPathDB" id="FungiDB:C8Q69DRAFT_448758"/>
<evidence type="ECO:0000313" key="2">
    <source>
        <dbReference type="EMBL" id="RWQ91185.1"/>
    </source>
</evidence>
<evidence type="ECO:0000256" key="1">
    <source>
        <dbReference type="SAM" id="MobiDB-lite"/>
    </source>
</evidence>
<gene>
    <name evidence="2" type="ORF">C8Q69DRAFT_448758</name>
</gene>
<feature type="compositionally biased region" description="Basic and acidic residues" evidence="1">
    <location>
        <begin position="151"/>
        <end position="161"/>
    </location>
</feature>
<dbReference type="RefSeq" id="XP_028480830.1">
    <property type="nucleotide sequence ID" value="XM_028629309.1"/>
</dbReference>
<proteinExistence type="predicted"/>
<sequence length="161" mass="18413">MTEALCRLRINEIIIKSVDREQARAWSKIDDKALVKLNVENNLQLDIYFRGEKRRLNGCHIGGQEAVLPVRGTSTVPHLYSGRRATCSGKRPGTVEKTRDRRDDQVWTHLCQILQAASESTPRCSVKGPVRRIIDRSDHGTPYWRYQSGSSRDHDSDHEMS</sequence>
<evidence type="ECO:0000313" key="3">
    <source>
        <dbReference type="Proteomes" id="UP000283841"/>
    </source>
</evidence>
<reference evidence="2 3" key="1">
    <citation type="journal article" date="2018" name="Front. Microbiol.">
        <title>Genomic and genetic insights into a cosmopolitan fungus, Paecilomyces variotii (Eurotiales).</title>
        <authorList>
            <person name="Urquhart A.S."/>
            <person name="Mondo S.J."/>
            <person name="Makela M.R."/>
            <person name="Hane J.K."/>
            <person name="Wiebenga A."/>
            <person name="He G."/>
            <person name="Mihaltcheva S."/>
            <person name="Pangilinan J."/>
            <person name="Lipzen A."/>
            <person name="Barry K."/>
            <person name="de Vries R.P."/>
            <person name="Grigoriev I.V."/>
            <person name="Idnurm A."/>
        </authorList>
    </citation>
    <scope>NUCLEOTIDE SEQUENCE [LARGE SCALE GENOMIC DNA]</scope>
    <source>
        <strain evidence="2 3">CBS 101075</strain>
    </source>
</reference>
<dbReference type="AlphaFoldDB" id="A0A443HH77"/>